<dbReference type="InterPro" id="IPR034904">
    <property type="entry name" value="FSCA_dom_sf"/>
</dbReference>
<evidence type="ECO:0000313" key="13">
    <source>
        <dbReference type="EMBL" id="KAH9493442.1"/>
    </source>
</evidence>
<reference evidence="13" key="2">
    <citation type="journal article" date="2022" name="Res Sq">
        <title>Comparative Genomics Reveals Insights into the Divergent Evolution of Astigmatic Mites and Household Pest Adaptations.</title>
        <authorList>
            <person name="Xiong Q."/>
            <person name="Wan A.T.-Y."/>
            <person name="Liu X.-Y."/>
            <person name="Fung C.S.-H."/>
            <person name="Xiao X."/>
            <person name="Malainual N."/>
            <person name="Hou J."/>
            <person name="Wang L."/>
            <person name="Wang M."/>
            <person name="Yang K."/>
            <person name="Cui Y."/>
            <person name="Leung E."/>
            <person name="Nong W."/>
            <person name="Shin S.-K."/>
            <person name="Au S."/>
            <person name="Jeong K.Y."/>
            <person name="Chew F.T."/>
            <person name="Hui J."/>
            <person name="Leung T.F."/>
            <person name="Tungtrongchitr A."/>
            <person name="Zhong N."/>
            <person name="Liu Z."/>
            <person name="Tsui S."/>
        </authorList>
    </citation>
    <scope>NUCLEOTIDE SEQUENCE</scope>
    <source>
        <strain evidence="13">Derf</strain>
        <tissue evidence="13">Whole organism</tissue>
    </source>
</reference>
<feature type="region of interest" description="Disordered" evidence="11">
    <location>
        <begin position="1549"/>
        <end position="1737"/>
    </location>
</feature>
<dbReference type="PANTHER" id="PTHR11178:SF1">
    <property type="entry name" value="NFU1 IRON-SULFUR CLUSTER SCAFFOLD HOMOLOG, MITOCHONDRIAL"/>
    <property type="match status" value="1"/>
</dbReference>
<dbReference type="InterPro" id="IPR036498">
    <property type="entry name" value="Nfu/NifU_N_sf"/>
</dbReference>
<evidence type="ECO:0000256" key="2">
    <source>
        <dbReference type="ARBA" id="ARBA00004173"/>
    </source>
</evidence>
<dbReference type="Pfam" id="PF08712">
    <property type="entry name" value="Nfu_N"/>
    <property type="match status" value="1"/>
</dbReference>
<dbReference type="Pfam" id="PF01106">
    <property type="entry name" value="NifU"/>
    <property type="match status" value="1"/>
</dbReference>
<feature type="region of interest" description="Disordered" evidence="11">
    <location>
        <begin position="1446"/>
        <end position="1470"/>
    </location>
</feature>
<dbReference type="FunFam" id="3.30.300.130:FF:000001">
    <property type="entry name" value="NFU1 iron-sulfur cluster scaffold"/>
    <property type="match status" value="1"/>
</dbReference>
<keyword evidence="14" id="KW-1185">Reference proteome</keyword>
<feature type="compositionally biased region" description="Acidic residues" evidence="11">
    <location>
        <begin position="1676"/>
        <end position="1688"/>
    </location>
</feature>
<keyword evidence="7" id="KW-0408">Iron</keyword>
<keyword evidence="6" id="KW-0809">Transit peptide</keyword>
<organism evidence="13 14">
    <name type="scientific">Dermatophagoides farinae</name>
    <name type="common">American house dust mite</name>
    <dbReference type="NCBI Taxonomy" id="6954"/>
    <lineage>
        <taxon>Eukaryota</taxon>
        <taxon>Metazoa</taxon>
        <taxon>Ecdysozoa</taxon>
        <taxon>Arthropoda</taxon>
        <taxon>Chelicerata</taxon>
        <taxon>Arachnida</taxon>
        <taxon>Acari</taxon>
        <taxon>Acariformes</taxon>
        <taxon>Sarcoptiformes</taxon>
        <taxon>Astigmata</taxon>
        <taxon>Psoroptidia</taxon>
        <taxon>Analgoidea</taxon>
        <taxon>Pyroglyphidae</taxon>
        <taxon>Dermatophagoidinae</taxon>
        <taxon>Dermatophagoides</taxon>
    </lineage>
</organism>
<feature type="compositionally biased region" description="Low complexity" evidence="11">
    <location>
        <begin position="1724"/>
        <end position="1737"/>
    </location>
</feature>
<proteinExistence type="inferred from homology"/>
<evidence type="ECO:0000256" key="5">
    <source>
        <dbReference type="ARBA" id="ARBA00022723"/>
    </source>
</evidence>
<feature type="domain" description="Scaffold protein Nfu/NifU N-terminal" evidence="12">
    <location>
        <begin position="75"/>
        <end position="164"/>
    </location>
</feature>
<evidence type="ECO:0000256" key="1">
    <source>
        <dbReference type="ARBA" id="ARBA00002175"/>
    </source>
</evidence>
<dbReference type="GO" id="GO:0005506">
    <property type="term" value="F:iron ion binding"/>
    <property type="evidence" value="ECO:0007669"/>
    <property type="project" value="InterPro"/>
</dbReference>
<dbReference type="SUPFAM" id="SSF117916">
    <property type="entry name" value="Fe-S cluster assembly (FSCA) domain-like"/>
    <property type="match status" value="1"/>
</dbReference>
<dbReference type="GO" id="GO:0016226">
    <property type="term" value="P:iron-sulfur cluster assembly"/>
    <property type="evidence" value="ECO:0007669"/>
    <property type="project" value="InterPro"/>
</dbReference>
<feature type="compositionally biased region" description="Polar residues" evidence="11">
    <location>
        <begin position="1552"/>
        <end position="1585"/>
    </location>
</feature>
<comment type="caution">
    <text evidence="13">The sequence shown here is derived from an EMBL/GenBank/DDBJ whole genome shotgun (WGS) entry which is preliminary data.</text>
</comment>
<dbReference type="SMART" id="SM00932">
    <property type="entry name" value="Nfu_N"/>
    <property type="match status" value="1"/>
</dbReference>
<feature type="compositionally biased region" description="Acidic residues" evidence="11">
    <location>
        <begin position="1654"/>
        <end position="1663"/>
    </location>
</feature>
<accession>A0A922HLA2</accession>
<evidence type="ECO:0000256" key="9">
    <source>
        <dbReference type="ARBA" id="ARBA00023128"/>
    </source>
</evidence>
<feature type="compositionally biased region" description="Basic and acidic residues" evidence="11">
    <location>
        <begin position="836"/>
        <end position="847"/>
    </location>
</feature>
<evidence type="ECO:0000256" key="8">
    <source>
        <dbReference type="ARBA" id="ARBA00023014"/>
    </source>
</evidence>
<keyword evidence="9" id="KW-0496">Mitochondrion</keyword>
<evidence type="ECO:0000256" key="3">
    <source>
        <dbReference type="ARBA" id="ARBA00006420"/>
    </source>
</evidence>
<dbReference type="InterPro" id="IPR014824">
    <property type="entry name" value="Nfu/NifU_N"/>
</dbReference>
<name>A0A922HLA2_DERFA</name>
<dbReference type="Proteomes" id="UP000790347">
    <property type="component" value="Unassembled WGS sequence"/>
</dbReference>
<feature type="coiled-coil region" evidence="10">
    <location>
        <begin position="316"/>
        <end position="343"/>
    </location>
</feature>
<keyword evidence="10" id="KW-0175">Coiled coil</keyword>
<evidence type="ECO:0000256" key="7">
    <source>
        <dbReference type="ARBA" id="ARBA00023004"/>
    </source>
</evidence>
<dbReference type="PANTHER" id="PTHR11178">
    <property type="entry name" value="IRON-SULFUR CLUSTER SCAFFOLD PROTEIN NFU-RELATED"/>
    <property type="match status" value="1"/>
</dbReference>
<comment type="subcellular location">
    <subcellularLocation>
        <location evidence="2">Mitochondrion</location>
    </subcellularLocation>
</comment>
<dbReference type="GO" id="GO:0005739">
    <property type="term" value="C:mitochondrion"/>
    <property type="evidence" value="ECO:0007669"/>
    <property type="project" value="UniProtKB-SubCell"/>
</dbReference>
<evidence type="ECO:0000256" key="6">
    <source>
        <dbReference type="ARBA" id="ARBA00022946"/>
    </source>
</evidence>
<evidence type="ECO:0000256" key="4">
    <source>
        <dbReference type="ARBA" id="ARBA00018782"/>
    </source>
</evidence>
<evidence type="ECO:0000256" key="10">
    <source>
        <dbReference type="SAM" id="Coils"/>
    </source>
</evidence>
<dbReference type="EMBL" id="ASGP02000008">
    <property type="protein sequence ID" value="KAH9493442.1"/>
    <property type="molecule type" value="Genomic_DNA"/>
</dbReference>
<feature type="compositionally biased region" description="Polar residues" evidence="11">
    <location>
        <begin position="1614"/>
        <end position="1632"/>
    </location>
</feature>
<comment type="similarity">
    <text evidence="3">Belongs to the NifU family.</text>
</comment>
<keyword evidence="5" id="KW-0479">Metal-binding</keyword>
<protein>
    <recommendedName>
        <fullName evidence="4">NFU1 iron-sulfur cluster scaffold homolog, mitochondrial</fullName>
    </recommendedName>
</protein>
<dbReference type="GO" id="GO:0051536">
    <property type="term" value="F:iron-sulfur cluster binding"/>
    <property type="evidence" value="ECO:0007669"/>
    <property type="project" value="UniProtKB-KW"/>
</dbReference>
<dbReference type="SUPFAM" id="SSF110836">
    <property type="entry name" value="Hypothetical protein SAV1430"/>
    <property type="match status" value="1"/>
</dbReference>
<comment type="function">
    <text evidence="1">Molecular scaffold for [Fe-S] cluster assembly of mitochondrial iron-sulfur proteins.</text>
</comment>
<sequence length="1737" mass="203122">MTMLSRQFNRFINCHSGLKIVEQSSIIKPCQQFDSRRWPLIQMPSNRSHHTLMIANSKCVSRSTINLVQKRSMFIQVEETPNPNSLKFFPGRQILESGTTIDFPTPISALKRSPLAEAIFKIDGVGSVFFGTDYITVTKIDDDNEWKIMKPEIFAAIMDFFSTNLPILREGVEKDLNQQQQPITTTSTDNDETVAMILELIDTRIRPTVQEDGGDIKFMGFENGIVRLKLQGACTSCPSSVVTLKNGIQNMLQFYIPEVMSVEQVMDETELFFVTDLIMDKEKNPSQVTIISDRFQSLESEINRLIGVVDKKNVTLNDLNFHNQNLTKENNEIKMELSNIRTNCHDQLLSLKNLLHNEPNANDQIINMIDKIIENTNSNRAISNDQDVFIEMIESKSKLFQCENELPCLRDKNEILEKIIESKTNYMNDLQKFTSEQREKHETIVESLKNELKIQNQTNDKTRLELEDSRSKCQTLEIQLNESKQQIAGLTDKLQTNEENYQKIHNEFEEKYQIKINECDNLRLEIEQLNAVFEKSKTEMLEKYLEKFYPNISMFSHIFDRNRSISQLYSQFLQTETMNKNLVIEKSVLEERVQSLSKQLDDMEQSTATLMKEIQRVKRMEDKMLKIEIENKELAISLKFYKNSALSLHNGAKMFHDNFQNLSKKIDVLVKHETNQINDQNTVPGDGNDDSTGMLALKYVMELQNKFQEFHQLQTEFEKQKLNFINEKQNIIENENRIDLLTQRLEMLEMEKQQWQARNDLLRSEYEVLKSLMANMKTESRDEKIQSQRIINDLQAANESLRTSIEQSNAKLTECDAELKTLKSINDELERQRKLQSEKLDSMEKQSKSQSQRLKQLEQSNNELRKMNETLQQSKDMAEKNWHILSEQAADYRQRSLRMEIELNSCKSELESLKQRQRYFVERLSSLYNDTGRTDRLAIIIESLTENKCLIDDELLHSIGRMKMDHENLKLENRFLSQHQQQDNEMAERFEVLTKELNELKQKRLTSNHENQELLQEKLRIESEFAVVNAEKSRLLAEINLVETESKMKINQQQSKMTKEIERYQQELQDLQTTVLMAKNLSIEILEKKIEIITKTNEELQKELSLNKSDKYQHELRLSQMELESLREKTKRLKQQADEWQKQHKNEQIKLIELKREKSTESKRYDERLKALRSNVEQLHSEKLELIQANEKLNHDLGQSIRSLQNNDPDVSTLKNVIENLTGQNKSLLDKLKTFDLHDERHQNEMDSLRMTIINLEQSVQREKHEYEQMKQLLMKQQECEQKTRKSTMQENEFQEYLQKIRNDNDELSRKCQQLSIEIERLHQEDSREKVADAGMIATLQSRLQQAESYAHELETKLSELNVKHQKSEQESIEIRAKYQQQTLELESLRKELATMQEKSSKQHDESEKQIESIRNELSSLQTMNHQLKNLARKYKSQCEQYQKQQQLQQSGSKDNQQQQQQQLDTDNKNELETRIQNLQSENEKLREKIEQLEQEINQLQQQAEQSRQKARSIGQQAKNRLSNMDKLLNERDKEINFLRSILSDKSKIMDPSSNVVTGDQPSIAGSSHNNTATTNIPSTSSMNNLHKRRFQSSSNDDHPDIGLKIAKKKRNDNNTGSSSNMVDSGNQMVTIQQQQQQQESSHQQSLDNPNSDGNDEEDEMQEEAGQSSSSNVIQIDDDDDDEIEQNNEQEQIVDQSHQQLEPEDQEEDHHTESNDGSYPFVVNASSSNNNNDDNNQ</sequence>
<keyword evidence="8" id="KW-0411">Iron-sulfur</keyword>
<dbReference type="InterPro" id="IPR001075">
    <property type="entry name" value="NIF_FeS_clus_asmbl_NifU_C"/>
</dbReference>
<feature type="coiled-coil region" evidence="10">
    <location>
        <begin position="438"/>
        <end position="539"/>
    </location>
</feature>
<feature type="coiled-coil region" evidence="10">
    <location>
        <begin position="579"/>
        <end position="637"/>
    </location>
</feature>
<evidence type="ECO:0000259" key="12">
    <source>
        <dbReference type="SMART" id="SM00932"/>
    </source>
</evidence>
<evidence type="ECO:0000313" key="14">
    <source>
        <dbReference type="Proteomes" id="UP000790347"/>
    </source>
</evidence>
<dbReference type="Gene3D" id="3.30.300.130">
    <property type="entry name" value="Fe-S cluster assembly (FSCA)"/>
    <property type="match status" value="1"/>
</dbReference>
<feature type="compositionally biased region" description="Low complexity" evidence="11">
    <location>
        <begin position="1633"/>
        <end position="1646"/>
    </location>
</feature>
<gene>
    <name evidence="13" type="primary">NFU1</name>
    <name evidence="13" type="ORF">DERF_014186</name>
</gene>
<evidence type="ECO:0000256" key="11">
    <source>
        <dbReference type="SAM" id="MobiDB-lite"/>
    </source>
</evidence>
<dbReference type="Gene3D" id="3.30.1370.70">
    <property type="entry name" value="Scaffold protein Nfu/NifU, N-terminal domain"/>
    <property type="match status" value="1"/>
</dbReference>
<feature type="compositionally biased region" description="Low complexity" evidence="11">
    <location>
        <begin position="1446"/>
        <end position="1463"/>
    </location>
</feature>
<reference evidence="13" key="1">
    <citation type="submission" date="2013-05" db="EMBL/GenBank/DDBJ databases">
        <authorList>
            <person name="Yim A.K.Y."/>
            <person name="Chan T.F."/>
            <person name="Ji K.M."/>
            <person name="Liu X.Y."/>
            <person name="Zhou J.W."/>
            <person name="Li R.Q."/>
            <person name="Yang K.Y."/>
            <person name="Li J."/>
            <person name="Li M."/>
            <person name="Law P.T.W."/>
            <person name="Wu Y.L."/>
            <person name="Cai Z.L."/>
            <person name="Qin H."/>
            <person name="Bao Y."/>
            <person name="Leung R.K.K."/>
            <person name="Ng P.K.S."/>
            <person name="Zou J."/>
            <person name="Zhong X.J."/>
            <person name="Ran P.X."/>
            <person name="Zhong N.S."/>
            <person name="Liu Z.G."/>
            <person name="Tsui S.K.W."/>
        </authorList>
    </citation>
    <scope>NUCLEOTIDE SEQUENCE</scope>
    <source>
        <strain evidence="13">Derf</strain>
        <tissue evidence="13">Whole organism</tissue>
    </source>
</reference>
<feature type="coiled-coil region" evidence="10">
    <location>
        <begin position="983"/>
        <end position="1017"/>
    </location>
</feature>
<feature type="region of interest" description="Disordered" evidence="11">
    <location>
        <begin position="836"/>
        <end position="856"/>
    </location>
</feature>
<dbReference type="FunFam" id="3.30.1370.70:FF:000002">
    <property type="entry name" value="NFU1 iron-sulfur cluster scaffold homolog, mitochondrial"/>
    <property type="match status" value="1"/>
</dbReference>